<dbReference type="PROSITE" id="PS50208">
    <property type="entry name" value="CASPASE_P20"/>
    <property type="match status" value="1"/>
</dbReference>
<dbReference type="InterPro" id="IPR011600">
    <property type="entry name" value="Pept_C14_caspase"/>
</dbReference>
<dbReference type="Proteomes" id="UP001374579">
    <property type="component" value="Unassembled WGS sequence"/>
</dbReference>
<feature type="region of interest" description="Disordered" evidence="3">
    <location>
        <begin position="96"/>
        <end position="124"/>
    </location>
</feature>
<feature type="compositionally biased region" description="Acidic residues" evidence="3">
    <location>
        <begin position="63"/>
        <end position="74"/>
    </location>
</feature>
<evidence type="ECO:0000313" key="6">
    <source>
        <dbReference type="EMBL" id="KAK7113268.1"/>
    </source>
</evidence>
<dbReference type="InterPro" id="IPR029030">
    <property type="entry name" value="Caspase-like_dom_sf"/>
</dbReference>
<dbReference type="PROSITE" id="PS50207">
    <property type="entry name" value="CASPASE_P10"/>
    <property type="match status" value="1"/>
</dbReference>
<evidence type="ECO:0008006" key="8">
    <source>
        <dbReference type="Google" id="ProtNLM"/>
    </source>
</evidence>
<evidence type="ECO:0000259" key="4">
    <source>
        <dbReference type="PROSITE" id="PS50207"/>
    </source>
</evidence>
<dbReference type="PANTHER" id="PTHR10454">
    <property type="entry name" value="CASPASE"/>
    <property type="match status" value="1"/>
</dbReference>
<dbReference type="PRINTS" id="PR00376">
    <property type="entry name" value="IL1BCENZYME"/>
</dbReference>
<dbReference type="PANTHER" id="PTHR10454:SF232">
    <property type="entry name" value="AT03047P-RELATED"/>
    <property type="match status" value="1"/>
</dbReference>
<evidence type="ECO:0000256" key="3">
    <source>
        <dbReference type="SAM" id="MobiDB-lite"/>
    </source>
</evidence>
<dbReference type="InterPro" id="IPR002398">
    <property type="entry name" value="Pept_C14"/>
</dbReference>
<organism evidence="6 7">
    <name type="scientific">Littorina saxatilis</name>
    <dbReference type="NCBI Taxonomy" id="31220"/>
    <lineage>
        <taxon>Eukaryota</taxon>
        <taxon>Metazoa</taxon>
        <taxon>Spiralia</taxon>
        <taxon>Lophotrochozoa</taxon>
        <taxon>Mollusca</taxon>
        <taxon>Gastropoda</taxon>
        <taxon>Caenogastropoda</taxon>
        <taxon>Littorinimorpha</taxon>
        <taxon>Littorinoidea</taxon>
        <taxon>Littorinidae</taxon>
        <taxon>Littorina</taxon>
    </lineage>
</organism>
<comment type="similarity">
    <text evidence="1 2">Belongs to the peptidase C14A family.</text>
</comment>
<dbReference type="InterPro" id="IPR015917">
    <property type="entry name" value="Pept_C14A"/>
</dbReference>
<dbReference type="GO" id="GO:0005737">
    <property type="term" value="C:cytoplasm"/>
    <property type="evidence" value="ECO:0007669"/>
    <property type="project" value="TreeGrafter"/>
</dbReference>
<feature type="domain" description="Caspase family p10" evidence="4">
    <location>
        <begin position="337"/>
        <end position="431"/>
    </location>
</feature>
<name>A0AAN9GLP8_9CAEN</name>
<dbReference type="SMART" id="SM00115">
    <property type="entry name" value="CASc"/>
    <property type="match status" value="1"/>
</dbReference>
<evidence type="ECO:0000256" key="2">
    <source>
        <dbReference type="RuleBase" id="RU003971"/>
    </source>
</evidence>
<gene>
    <name evidence="6" type="ORF">V1264_012580</name>
</gene>
<dbReference type="EMBL" id="JBAMIC010000002">
    <property type="protein sequence ID" value="KAK7113268.1"/>
    <property type="molecule type" value="Genomic_DNA"/>
</dbReference>
<dbReference type="AlphaFoldDB" id="A0AAN9GLP8"/>
<dbReference type="Pfam" id="PF00656">
    <property type="entry name" value="Peptidase_C14"/>
    <property type="match status" value="1"/>
</dbReference>
<dbReference type="PROSITE" id="PS01121">
    <property type="entry name" value="CASPASE_HIS"/>
    <property type="match status" value="1"/>
</dbReference>
<feature type="compositionally biased region" description="Basic and acidic residues" evidence="3">
    <location>
        <begin position="31"/>
        <end position="46"/>
    </location>
</feature>
<sequence length="432" mass="47984">MDDGRGDKDSSTDATGCADQLKHTLQISDSGDSKEGERRETPEKQQENAAAKNEAEEVHVSEGEGEEDTEWDETEGIKKALKKGYKAVKQFFLGSDSEEESKGDNETTHSQSPSPPLTHPAPVKDDAEVYDFTHPKRGRAVIINNETFQPGSFFGHRPGSSKDAEALKVVFKKLGFDVKCHNNLTAGEMKQALEKEAYHYDHQSADCIAVAILSHGDSQQQEKSDSYYYQKAHRHGDKVMRDLIFGVDGNPIFTESVMRTFQDSRCPGLVGKPRLFFLQACRGADYDDGVEVAVVPDAPDSSDDDEVDNSEETDAKGKKSDATDTRGSRPRHCERNVISPAPIFKDFLVMYATTPGHFAWRRASGTWFVQSLHAVFTKHLTPHTSLTQALTRVARMVAQGYESKSDIPMQAGKKQIPVLQSMLVKDVYFTDK</sequence>
<evidence type="ECO:0000256" key="1">
    <source>
        <dbReference type="ARBA" id="ARBA00010134"/>
    </source>
</evidence>
<feature type="compositionally biased region" description="Basic and acidic residues" evidence="3">
    <location>
        <begin position="1"/>
        <end position="11"/>
    </location>
</feature>
<feature type="compositionally biased region" description="Acidic residues" evidence="3">
    <location>
        <begin position="300"/>
        <end position="312"/>
    </location>
</feature>
<feature type="domain" description="Caspase family p20" evidence="5">
    <location>
        <begin position="136"/>
        <end position="285"/>
    </location>
</feature>
<feature type="region of interest" description="Disordered" evidence="3">
    <location>
        <begin position="1"/>
        <end position="76"/>
    </location>
</feature>
<feature type="compositionally biased region" description="Basic and acidic residues" evidence="3">
    <location>
        <begin position="313"/>
        <end position="334"/>
    </location>
</feature>
<dbReference type="GO" id="GO:0006508">
    <property type="term" value="P:proteolysis"/>
    <property type="evidence" value="ECO:0007669"/>
    <property type="project" value="InterPro"/>
</dbReference>
<comment type="caution">
    <text evidence="6">The sequence shown here is derived from an EMBL/GenBank/DDBJ whole genome shotgun (WGS) entry which is preliminary data.</text>
</comment>
<dbReference type="CDD" id="cd00032">
    <property type="entry name" value="CASc"/>
    <property type="match status" value="1"/>
</dbReference>
<dbReference type="Gene3D" id="3.40.50.1460">
    <property type="match status" value="1"/>
</dbReference>
<protein>
    <recommendedName>
        <fullName evidence="8">Caspase-3</fullName>
    </recommendedName>
</protein>
<accession>A0AAN9GLP8</accession>
<evidence type="ECO:0000313" key="7">
    <source>
        <dbReference type="Proteomes" id="UP001374579"/>
    </source>
</evidence>
<dbReference type="SUPFAM" id="SSF52129">
    <property type="entry name" value="Caspase-like"/>
    <property type="match status" value="1"/>
</dbReference>
<proteinExistence type="inferred from homology"/>
<dbReference type="GO" id="GO:0043525">
    <property type="term" value="P:positive regulation of neuron apoptotic process"/>
    <property type="evidence" value="ECO:0007669"/>
    <property type="project" value="TreeGrafter"/>
</dbReference>
<dbReference type="GO" id="GO:0006915">
    <property type="term" value="P:apoptotic process"/>
    <property type="evidence" value="ECO:0007669"/>
    <property type="project" value="TreeGrafter"/>
</dbReference>
<dbReference type="GO" id="GO:0004197">
    <property type="term" value="F:cysteine-type endopeptidase activity"/>
    <property type="evidence" value="ECO:0007669"/>
    <property type="project" value="InterPro"/>
</dbReference>
<evidence type="ECO:0000259" key="5">
    <source>
        <dbReference type="PROSITE" id="PS50208"/>
    </source>
</evidence>
<feature type="compositionally biased region" description="Basic and acidic residues" evidence="3">
    <location>
        <begin position="53"/>
        <end position="62"/>
    </location>
</feature>
<reference evidence="6 7" key="1">
    <citation type="submission" date="2024-02" db="EMBL/GenBank/DDBJ databases">
        <title>Chromosome-scale genome assembly of the rough periwinkle Littorina saxatilis.</title>
        <authorList>
            <person name="De Jode A."/>
            <person name="Faria R."/>
            <person name="Formenti G."/>
            <person name="Sims Y."/>
            <person name="Smith T.P."/>
            <person name="Tracey A."/>
            <person name="Wood J.M.D."/>
            <person name="Zagrodzka Z.B."/>
            <person name="Johannesson K."/>
            <person name="Butlin R.K."/>
            <person name="Leder E.H."/>
        </authorList>
    </citation>
    <scope>NUCLEOTIDE SEQUENCE [LARGE SCALE GENOMIC DNA]</scope>
    <source>
        <strain evidence="6">Snail1</strain>
        <tissue evidence="6">Muscle</tissue>
    </source>
</reference>
<dbReference type="InterPro" id="IPR002138">
    <property type="entry name" value="Pept_C14_p10"/>
</dbReference>
<dbReference type="InterPro" id="IPR016129">
    <property type="entry name" value="Caspase_his_AS"/>
</dbReference>
<keyword evidence="7" id="KW-1185">Reference proteome</keyword>
<dbReference type="InterPro" id="IPR001309">
    <property type="entry name" value="Pept_C14_p20"/>
</dbReference>
<feature type="region of interest" description="Disordered" evidence="3">
    <location>
        <begin position="294"/>
        <end position="334"/>
    </location>
</feature>